<evidence type="ECO:0000256" key="1">
    <source>
        <dbReference type="SAM" id="Phobius"/>
    </source>
</evidence>
<feature type="transmembrane region" description="Helical" evidence="1">
    <location>
        <begin position="235"/>
        <end position="253"/>
    </location>
</feature>
<dbReference type="STRING" id="1244869.H261_20954"/>
<comment type="caution">
    <text evidence="2">The sequence shown here is derived from an EMBL/GenBank/DDBJ whole genome shotgun (WGS) entry which is preliminary data.</text>
</comment>
<organism evidence="2 3">
    <name type="scientific">Paramagnetospirillum caucaseum</name>
    <dbReference type="NCBI Taxonomy" id="1244869"/>
    <lineage>
        <taxon>Bacteria</taxon>
        <taxon>Pseudomonadati</taxon>
        <taxon>Pseudomonadota</taxon>
        <taxon>Alphaproteobacteria</taxon>
        <taxon>Rhodospirillales</taxon>
        <taxon>Magnetospirillaceae</taxon>
        <taxon>Paramagnetospirillum</taxon>
    </lineage>
</organism>
<feature type="transmembrane region" description="Helical" evidence="1">
    <location>
        <begin position="36"/>
        <end position="54"/>
    </location>
</feature>
<dbReference type="EMBL" id="AONQ01000093">
    <property type="protein sequence ID" value="EME67947.1"/>
    <property type="molecule type" value="Genomic_DNA"/>
</dbReference>
<dbReference type="Proteomes" id="UP000011744">
    <property type="component" value="Unassembled WGS sequence"/>
</dbReference>
<keyword evidence="1" id="KW-0472">Membrane</keyword>
<evidence type="ECO:0008006" key="4">
    <source>
        <dbReference type="Google" id="ProtNLM"/>
    </source>
</evidence>
<dbReference type="RefSeq" id="WP_008621581.1">
    <property type="nucleotide sequence ID" value="NZ_AONQ01000093.1"/>
</dbReference>
<feature type="transmembrane region" description="Helical" evidence="1">
    <location>
        <begin position="6"/>
        <end position="24"/>
    </location>
</feature>
<feature type="transmembrane region" description="Helical" evidence="1">
    <location>
        <begin position="383"/>
        <end position="402"/>
    </location>
</feature>
<feature type="transmembrane region" description="Helical" evidence="1">
    <location>
        <begin position="350"/>
        <end position="371"/>
    </location>
</feature>
<name>M2ZKX0_9PROT</name>
<evidence type="ECO:0000313" key="3">
    <source>
        <dbReference type="Proteomes" id="UP000011744"/>
    </source>
</evidence>
<accession>M2ZKX0</accession>
<proteinExistence type="predicted"/>
<feature type="transmembrane region" description="Helical" evidence="1">
    <location>
        <begin position="317"/>
        <end position="338"/>
    </location>
</feature>
<protein>
    <recommendedName>
        <fullName evidence="4">YfhO family protein</fullName>
    </recommendedName>
</protein>
<dbReference type="PATRIC" id="fig|1244869.3.peg.4143"/>
<reference evidence="2 3" key="1">
    <citation type="journal article" date="2014" name="Genome Announc.">
        <title>Draft Genome Sequence of Magnetospirillum sp. Strain SO-1, a Freshwater Magnetotactic Bacterium Isolated from the Ol'khovka River, Russia.</title>
        <authorList>
            <person name="Grouzdev D.S."/>
            <person name="Dziuba M.V."/>
            <person name="Sukhacheva M.S."/>
            <person name="Mardanov A.V."/>
            <person name="Beletskiy A.V."/>
            <person name="Kuznetsov B.B."/>
            <person name="Skryabin K.G."/>
        </authorList>
    </citation>
    <scope>NUCLEOTIDE SEQUENCE [LARGE SCALE GENOMIC DNA]</scope>
    <source>
        <strain evidence="2 3">SO-1</strain>
    </source>
</reference>
<dbReference type="OrthoDB" id="7347512at2"/>
<gene>
    <name evidence="2" type="ORF">H261_20954</name>
</gene>
<keyword evidence="1" id="KW-0812">Transmembrane</keyword>
<feature type="transmembrane region" description="Helical" evidence="1">
    <location>
        <begin position="290"/>
        <end position="311"/>
    </location>
</feature>
<feature type="transmembrane region" description="Helical" evidence="1">
    <location>
        <begin position="116"/>
        <end position="138"/>
    </location>
</feature>
<sequence>MGNIKFASLLIIACISVFAFIYVTKCREIRVTRRQAALVGVAWVAIVLFEYYFLGRDSFIYWDDEGEYFVPIANYLNQFHLGGQYMHGLAGGIDRFAGAASGGQIVDLYLLLDALFPTWMAIVLNKTLAMALGFSGAYLLSRRAFGAERFAALGLAALFTMTDAQFIDRTTWTGAGFAVFPMVLYLSAFPIDGRRLALRMAALGAIAASMPPTHALPTLCVTVLTGAVLIGRGSLRTIVLPIAVMVACSLLNWHEPIWALKQLAPFATRTSSAVAPLPAFWEFTISTFMVVFREGIGSVFIMAGMAVLVWLRRSEGIRAFCALLLCGAIVIAATFFPWHWFSLEAVRRITLSQIFFVHGLVLLMAASRAVTALEGVEAVRHRAWLRRVPVALLVATALGAMAEKKTTHFREFLQQGGQAQFQGFENLRSHDWLAPSLTRVATLRLRQPEPNIPSGFYGLDAIDGSMNVVPMMFSTFLARGINVQKAAAPGFSYLGFDYEYFWCCGQQYAIERQFDLDMLRIANVGFVISPVPIQGSVQKVSGPAQDQDQILRTFADKVGYLKDRVARIFDPGLVYVYALKPPLPRVYAASQVQFVPADLDTDSFLDVVRVNALQRRIVVPEGVARPDIVARPSLVVRSVTAVLDGYEALIEAPEGGIVVANVSPLPFWSAEVDGVTRAVFPANMIHSAVEVPPGARRIVFRYHRTTLAEALLGGSRR</sequence>
<dbReference type="AlphaFoldDB" id="M2ZKX0"/>
<evidence type="ECO:0000313" key="2">
    <source>
        <dbReference type="EMBL" id="EME67947.1"/>
    </source>
</evidence>
<feature type="transmembrane region" description="Helical" evidence="1">
    <location>
        <begin position="203"/>
        <end position="229"/>
    </location>
</feature>
<keyword evidence="1" id="KW-1133">Transmembrane helix</keyword>
<feature type="transmembrane region" description="Helical" evidence="1">
    <location>
        <begin position="173"/>
        <end position="191"/>
    </location>
</feature>
<keyword evidence="3" id="KW-1185">Reference proteome</keyword>